<comment type="function">
    <text evidence="7">Component of the MICOS complex, a large protein complex of the mitochondrial inner membrane that plays crucial roles in the maintenance of crista junctions, inner membrane architecture, and formation of contact sites to the outer membrane.</text>
</comment>
<proteinExistence type="inferred from homology"/>
<evidence type="ECO:0000313" key="11">
    <source>
        <dbReference type="WBParaSite" id="HPLM_0001680501-mRNA-1"/>
    </source>
</evidence>
<evidence type="ECO:0000256" key="1">
    <source>
        <dbReference type="ARBA" id="ARBA00010877"/>
    </source>
</evidence>
<keyword evidence="5 7" id="KW-0496">Mitochondrion</keyword>
<reference evidence="9 10" key="2">
    <citation type="submission" date="2018-11" db="EMBL/GenBank/DDBJ databases">
        <authorList>
            <consortium name="Pathogen Informatics"/>
        </authorList>
    </citation>
    <scope>NUCLEOTIDE SEQUENCE [LARGE SCALE GENOMIC DNA]</scope>
    <source>
        <strain evidence="9 10">MHpl1</strain>
    </source>
</reference>
<dbReference type="WBParaSite" id="HPLM_0001680501-mRNA-1">
    <property type="protein sequence ID" value="HPLM_0001680501-mRNA-1"/>
    <property type="gene ID" value="HPLM_0001680501"/>
</dbReference>
<evidence type="ECO:0000256" key="5">
    <source>
        <dbReference type="ARBA" id="ARBA00023128"/>
    </source>
</evidence>
<evidence type="ECO:0000313" key="10">
    <source>
        <dbReference type="Proteomes" id="UP000268014"/>
    </source>
</evidence>
<dbReference type="OrthoDB" id="10261039at2759"/>
<keyword evidence="6 7" id="KW-0472">Membrane</keyword>
<accession>A0A0N4WY70</accession>
<name>A0A0N4WY70_HAEPC</name>
<dbReference type="GO" id="GO:0042407">
    <property type="term" value="P:cristae formation"/>
    <property type="evidence" value="ECO:0007669"/>
    <property type="project" value="TreeGrafter"/>
</dbReference>
<evidence type="ECO:0000256" key="3">
    <source>
        <dbReference type="ARBA" id="ARBA00022792"/>
    </source>
</evidence>
<sequence length="575" mass="64986">MLRAVKNKYVGWGLKGIRAQSAQAAPTPPRKPSSATSKFLYSVGALATVAVGVIGYAYVDPEFKKKVETTVPQVKPYFDAWFGSSHNANVGQLLSDLKDKVAHAIPVVKKEKNVEGVREREPPVQEAGDARAPMETGNVKIPIEFESSLLSAIHSAEDKVRAATDAKIRTIAAINEHASLVKETVDESQNADWGKVTTALQQAESLASRDGKAEADGRNYIDYLRTIISRGRSDPVTASNPLLLNATETANKLSHQLDELHGLVLKARQESSISNQYKDLVQRSREQFAQEVKNILPNVDINVKNKSMEPEELNALIAHAHLKVDNLRRQLLEQQDGKSDDFNARPDFLVEQVREEQHIARAIADQREADERIAAERLENELQRIQQQQDVEIERAVLQKRSLWQNELEEQLRRSAAAHSEHLEQIIRTQRQLFEIEHNQKIEEACCSIKYFILYCLHFYNVIMDFLQASRLERDRHSREVGVALSRLAGIESALDSRVALDMENRRAKQFWIACHNLIGSIKHGNKSGEDMDKRRFPLNESLSFFKQVPFYFFVVSQNVCSGQNRNVQTPKTVS</sequence>
<dbReference type="Pfam" id="PF09731">
    <property type="entry name" value="Mitofilin"/>
    <property type="match status" value="1"/>
</dbReference>
<keyword evidence="8" id="KW-0175">Coiled coil</keyword>
<dbReference type="STRING" id="6290.A0A0N4WY70"/>
<evidence type="ECO:0000313" key="9">
    <source>
        <dbReference type="EMBL" id="VDO61741.1"/>
    </source>
</evidence>
<evidence type="ECO:0000256" key="2">
    <source>
        <dbReference type="ARBA" id="ARBA00022692"/>
    </source>
</evidence>
<keyword evidence="4 7" id="KW-1133">Transmembrane helix</keyword>
<dbReference type="OMA" id="CCFERTE"/>
<keyword evidence="3 7" id="KW-0999">Mitochondrion inner membrane</keyword>
<comment type="similarity">
    <text evidence="1 7">Belongs to the MICOS complex subunit Mic60 family.</text>
</comment>
<dbReference type="PANTHER" id="PTHR15415">
    <property type="entry name" value="MITOFILIN"/>
    <property type="match status" value="1"/>
</dbReference>
<evidence type="ECO:0000256" key="8">
    <source>
        <dbReference type="SAM" id="Coils"/>
    </source>
</evidence>
<feature type="coiled-coil region" evidence="8">
    <location>
        <begin position="368"/>
        <end position="395"/>
    </location>
</feature>
<evidence type="ECO:0000256" key="4">
    <source>
        <dbReference type="ARBA" id="ARBA00022989"/>
    </source>
</evidence>
<comment type="subcellular location">
    <subcellularLocation>
        <location evidence="7">Mitochondrion inner membrane</location>
        <topology evidence="7">Single-pass membrane protein</topology>
    </subcellularLocation>
</comment>
<dbReference type="Proteomes" id="UP000268014">
    <property type="component" value="Unassembled WGS sequence"/>
</dbReference>
<dbReference type="PANTHER" id="PTHR15415:SF7">
    <property type="entry name" value="MICOS COMPLEX SUBUNIT MIC60"/>
    <property type="match status" value="1"/>
</dbReference>
<gene>
    <name evidence="9" type="ORF">HPLM_LOCUS16797</name>
</gene>
<reference evidence="11" key="1">
    <citation type="submission" date="2017-02" db="UniProtKB">
        <authorList>
            <consortium name="WormBaseParasite"/>
        </authorList>
    </citation>
    <scope>IDENTIFICATION</scope>
</reference>
<keyword evidence="10" id="KW-1185">Reference proteome</keyword>
<dbReference type="EMBL" id="UZAF01019593">
    <property type="protein sequence ID" value="VDO61741.1"/>
    <property type="molecule type" value="Genomic_DNA"/>
</dbReference>
<keyword evidence="2 7" id="KW-0812">Transmembrane</keyword>
<protein>
    <recommendedName>
        <fullName evidence="7">MICOS complex subunit MIC60</fullName>
    </recommendedName>
    <alternativeName>
        <fullName evidence="7">Mitofilin</fullName>
    </alternativeName>
</protein>
<evidence type="ECO:0000256" key="7">
    <source>
        <dbReference type="RuleBase" id="RU363000"/>
    </source>
</evidence>
<dbReference type="InterPro" id="IPR019133">
    <property type="entry name" value="MIC60"/>
</dbReference>
<dbReference type="AlphaFoldDB" id="A0A0N4WY70"/>
<feature type="transmembrane region" description="Helical" evidence="7">
    <location>
        <begin position="39"/>
        <end position="59"/>
    </location>
</feature>
<comment type="subunit">
    <text evidence="7">Component of the mitochondrial contact site and cristae organizing system (MICOS) complex.</text>
</comment>
<dbReference type="GO" id="GO:0061617">
    <property type="term" value="C:MICOS complex"/>
    <property type="evidence" value="ECO:0007669"/>
    <property type="project" value="TreeGrafter"/>
</dbReference>
<evidence type="ECO:0000256" key="6">
    <source>
        <dbReference type="ARBA" id="ARBA00023136"/>
    </source>
</evidence>
<organism evidence="11">
    <name type="scientific">Haemonchus placei</name>
    <name type="common">Barber's pole worm</name>
    <dbReference type="NCBI Taxonomy" id="6290"/>
    <lineage>
        <taxon>Eukaryota</taxon>
        <taxon>Metazoa</taxon>
        <taxon>Ecdysozoa</taxon>
        <taxon>Nematoda</taxon>
        <taxon>Chromadorea</taxon>
        <taxon>Rhabditida</taxon>
        <taxon>Rhabditina</taxon>
        <taxon>Rhabditomorpha</taxon>
        <taxon>Strongyloidea</taxon>
        <taxon>Trichostrongylidae</taxon>
        <taxon>Haemonchus</taxon>
    </lineage>
</organism>